<dbReference type="InterPro" id="IPR003439">
    <property type="entry name" value="ABC_transporter-like_ATP-bd"/>
</dbReference>
<dbReference type="CDD" id="cd03214">
    <property type="entry name" value="ABC_Iron-Siderophores_B12_Hemin"/>
    <property type="match status" value="1"/>
</dbReference>
<evidence type="ECO:0000259" key="7">
    <source>
        <dbReference type="PROSITE" id="PS50893"/>
    </source>
</evidence>
<dbReference type="EMBL" id="RCTF01000023">
    <property type="protein sequence ID" value="RLP73284.1"/>
    <property type="molecule type" value="Genomic_DNA"/>
</dbReference>
<dbReference type="OrthoDB" id="9805601at2"/>
<dbReference type="Pfam" id="PF00005">
    <property type="entry name" value="ABC_tran"/>
    <property type="match status" value="1"/>
</dbReference>
<protein>
    <submittedName>
        <fullName evidence="8">ABC transporter ATP-binding protein</fullName>
    </submittedName>
</protein>
<evidence type="ECO:0000313" key="9">
    <source>
        <dbReference type="Proteomes" id="UP000269692"/>
    </source>
</evidence>
<comment type="caution">
    <text evidence="8">The sequence shown here is derived from an EMBL/GenBank/DDBJ whole genome shotgun (WGS) entry which is preliminary data.</text>
</comment>
<organism evidence="8 9">
    <name type="scientific">Xanthobacter tagetidis</name>
    <dbReference type="NCBI Taxonomy" id="60216"/>
    <lineage>
        <taxon>Bacteria</taxon>
        <taxon>Pseudomonadati</taxon>
        <taxon>Pseudomonadota</taxon>
        <taxon>Alphaproteobacteria</taxon>
        <taxon>Hyphomicrobiales</taxon>
        <taxon>Xanthobacteraceae</taxon>
        <taxon>Xanthobacter</taxon>
    </lineage>
</organism>
<keyword evidence="2" id="KW-0813">Transport</keyword>
<evidence type="ECO:0000256" key="3">
    <source>
        <dbReference type="ARBA" id="ARBA00022741"/>
    </source>
</evidence>
<keyword evidence="5" id="KW-1278">Translocase</keyword>
<keyword evidence="4 8" id="KW-0067">ATP-binding</keyword>
<dbReference type="GO" id="GO:0016887">
    <property type="term" value="F:ATP hydrolysis activity"/>
    <property type="evidence" value="ECO:0007669"/>
    <property type="project" value="InterPro"/>
</dbReference>
<comment type="function">
    <text evidence="6">Part of the ABC transporter complex HmuTUV involved in hemin import. Responsible for energy coupling to the transport system.</text>
</comment>
<evidence type="ECO:0000256" key="4">
    <source>
        <dbReference type="ARBA" id="ARBA00022840"/>
    </source>
</evidence>
<keyword evidence="3" id="KW-0547">Nucleotide-binding</keyword>
<dbReference type="PROSITE" id="PS50893">
    <property type="entry name" value="ABC_TRANSPORTER_2"/>
    <property type="match status" value="1"/>
</dbReference>
<dbReference type="SMART" id="SM00382">
    <property type="entry name" value="AAA"/>
    <property type="match status" value="1"/>
</dbReference>
<dbReference type="SUPFAM" id="SSF52540">
    <property type="entry name" value="P-loop containing nucleoside triphosphate hydrolases"/>
    <property type="match status" value="1"/>
</dbReference>
<dbReference type="PANTHER" id="PTHR42794">
    <property type="entry name" value="HEMIN IMPORT ATP-BINDING PROTEIN HMUV"/>
    <property type="match status" value="1"/>
</dbReference>
<dbReference type="RefSeq" id="WP_121625282.1">
    <property type="nucleotide sequence ID" value="NZ_JACIIW010000002.1"/>
</dbReference>
<dbReference type="InterPro" id="IPR003593">
    <property type="entry name" value="AAA+_ATPase"/>
</dbReference>
<dbReference type="PROSITE" id="PS00211">
    <property type="entry name" value="ABC_TRANSPORTER_1"/>
    <property type="match status" value="1"/>
</dbReference>
<dbReference type="GO" id="GO:0005524">
    <property type="term" value="F:ATP binding"/>
    <property type="evidence" value="ECO:0007669"/>
    <property type="project" value="UniProtKB-KW"/>
</dbReference>
<keyword evidence="9" id="KW-1185">Reference proteome</keyword>
<evidence type="ECO:0000256" key="2">
    <source>
        <dbReference type="ARBA" id="ARBA00022448"/>
    </source>
</evidence>
<sequence length="260" mass="27020">MIVAASGVEVRRGGARVVRDLSLDVRGGELLGLIGPNGAGKTSLLRALCGLDPLAAGHIAFDGRTPAEIGRAAFGRTLAYLPQNGRIHWPMTVADVVALGRLPHGAAVLDDAARRAMAAADVTPLAHRTTGTLSGGERARVLLARALAVEAPVLLADEPVAALDPYHALQVMELLRATARAGAAVVAVLHDLTLAARFCDRLALMDRGALAALGTPVEVLAPAPVAAAYRVAVESGTRDGVPFVIPWSRLDRTDRTEQSP</sequence>
<gene>
    <name evidence="8" type="ORF">D9R14_20820</name>
</gene>
<feature type="domain" description="ABC transporter" evidence="7">
    <location>
        <begin position="3"/>
        <end position="232"/>
    </location>
</feature>
<accession>A0A3L6ZZP8</accession>
<evidence type="ECO:0000256" key="1">
    <source>
        <dbReference type="ARBA" id="ARBA00005417"/>
    </source>
</evidence>
<dbReference type="InterPro" id="IPR027417">
    <property type="entry name" value="P-loop_NTPase"/>
</dbReference>
<proteinExistence type="inferred from homology"/>
<dbReference type="InterPro" id="IPR017871">
    <property type="entry name" value="ABC_transporter-like_CS"/>
</dbReference>
<dbReference type="Proteomes" id="UP000269692">
    <property type="component" value="Unassembled WGS sequence"/>
</dbReference>
<reference evidence="8 9" key="1">
    <citation type="submission" date="2018-10" db="EMBL/GenBank/DDBJ databases">
        <title>Xanthobacter tagetidis genome sequencing and assembly.</title>
        <authorList>
            <person name="Maclea K.S."/>
            <person name="Goen A.E."/>
            <person name="Fatima S.A."/>
        </authorList>
    </citation>
    <scope>NUCLEOTIDE SEQUENCE [LARGE SCALE GENOMIC DNA]</scope>
    <source>
        <strain evidence="8 9">ATCC 700314</strain>
    </source>
</reference>
<name>A0A3L6ZZP8_9HYPH</name>
<evidence type="ECO:0000256" key="6">
    <source>
        <dbReference type="ARBA" id="ARBA00037066"/>
    </source>
</evidence>
<dbReference type="PANTHER" id="PTHR42794:SF1">
    <property type="entry name" value="HEMIN IMPORT ATP-BINDING PROTEIN HMUV"/>
    <property type="match status" value="1"/>
</dbReference>
<dbReference type="AlphaFoldDB" id="A0A3L6ZZP8"/>
<evidence type="ECO:0000256" key="5">
    <source>
        <dbReference type="ARBA" id="ARBA00022967"/>
    </source>
</evidence>
<comment type="similarity">
    <text evidence="1">Belongs to the ABC transporter superfamily.</text>
</comment>
<dbReference type="Gene3D" id="3.40.50.300">
    <property type="entry name" value="P-loop containing nucleotide triphosphate hydrolases"/>
    <property type="match status" value="1"/>
</dbReference>
<evidence type="ECO:0000313" key="8">
    <source>
        <dbReference type="EMBL" id="RLP73284.1"/>
    </source>
</evidence>